<name>A0A4S3M575_9FLAO</name>
<proteinExistence type="predicted"/>
<gene>
    <name evidence="5" type="ORF">E7Z59_03305</name>
</gene>
<dbReference type="SUPFAM" id="SSF51261">
    <property type="entry name" value="Duplicated hybrid motif"/>
    <property type="match status" value="1"/>
</dbReference>
<evidence type="ECO:0000256" key="1">
    <source>
        <dbReference type="ARBA" id="ARBA00022729"/>
    </source>
</evidence>
<dbReference type="OrthoDB" id="9815884at2"/>
<dbReference type="CDD" id="cd12797">
    <property type="entry name" value="M23_peptidase"/>
    <property type="match status" value="1"/>
</dbReference>
<dbReference type="InterPro" id="IPR050570">
    <property type="entry name" value="Cell_wall_metabolism_enzyme"/>
</dbReference>
<evidence type="ECO:0000313" key="5">
    <source>
        <dbReference type="EMBL" id="THD69367.1"/>
    </source>
</evidence>
<dbReference type="RefSeq" id="WP_136334857.1">
    <property type="nucleotide sequence ID" value="NZ_QXMP01000001.1"/>
</dbReference>
<keyword evidence="1 3" id="KW-0732">Signal</keyword>
<keyword evidence="6" id="KW-1185">Reference proteome</keyword>
<feature type="domain" description="M23ase beta-sheet core" evidence="4">
    <location>
        <begin position="312"/>
        <end position="401"/>
    </location>
</feature>
<evidence type="ECO:0000313" key="6">
    <source>
        <dbReference type="Proteomes" id="UP000305939"/>
    </source>
</evidence>
<dbReference type="Gene3D" id="6.10.250.3150">
    <property type="match status" value="1"/>
</dbReference>
<organism evidence="5 6">
    <name type="scientific">Robertkochia marina</name>
    <dbReference type="NCBI Taxonomy" id="1227945"/>
    <lineage>
        <taxon>Bacteria</taxon>
        <taxon>Pseudomonadati</taxon>
        <taxon>Bacteroidota</taxon>
        <taxon>Flavobacteriia</taxon>
        <taxon>Flavobacteriales</taxon>
        <taxon>Flavobacteriaceae</taxon>
        <taxon>Robertkochia</taxon>
    </lineage>
</organism>
<evidence type="ECO:0000259" key="4">
    <source>
        <dbReference type="Pfam" id="PF01551"/>
    </source>
</evidence>
<dbReference type="Gene3D" id="2.70.70.10">
    <property type="entry name" value="Glucose Permease (Domain IIA)"/>
    <property type="match status" value="1"/>
</dbReference>
<feature type="chain" id="PRO_5020902579" evidence="3">
    <location>
        <begin position="25"/>
        <end position="411"/>
    </location>
</feature>
<dbReference type="GO" id="GO:0004222">
    <property type="term" value="F:metalloendopeptidase activity"/>
    <property type="evidence" value="ECO:0007669"/>
    <property type="project" value="TreeGrafter"/>
</dbReference>
<sequence length="411" mass="47381">MKHLRSPLILIVLASFLFLGGVHAQSAEQRKLEARKERLQKEIRQINSLLSQQKKERKSVLEELEDLNQKIRVRRELIKVTNQQANLLNRRINANINEISSLREQLEGLKEDYAAMIRKSYKSKSQQSRLMFLLSSDNFQQAFKRVKYMQQYAGYRKEQGEEIVKTTERLKTLNNDLIAQRKEKQALVEENKVVQAELQQELNAQRDLVNSIKRKESQYAAQIRRKQQESDEIDRQIDNLIKEAIARSNRENRAKGKKVSSTSFALTAEAEVMGKNFKENKGKLPWPVEKGVIKMRYGTQPHPVVRSVQIKSNGVRIATEKGSKARSVFKGKVLAVTGYKGGNKAVLIQHGSYISVYNNLSKVFVKEGDLVGTKQQIGEVFTNNVTNETLLKFMIYNNNKIDNPSNWIYRM</sequence>
<dbReference type="PANTHER" id="PTHR21666:SF289">
    <property type="entry name" value="L-ALA--D-GLU ENDOPEPTIDASE"/>
    <property type="match status" value="1"/>
</dbReference>
<feature type="coiled-coil region" evidence="2">
    <location>
        <begin position="22"/>
        <end position="119"/>
    </location>
</feature>
<dbReference type="Proteomes" id="UP000305939">
    <property type="component" value="Unassembled WGS sequence"/>
</dbReference>
<dbReference type="InterPro" id="IPR011055">
    <property type="entry name" value="Dup_hybrid_motif"/>
</dbReference>
<accession>A0A4S3M575</accession>
<dbReference type="EMBL" id="SSMC01000001">
    <property type="protein sequence ID" value="THD69367.1"/>
    <property type="molecule type" value="Genomic_DNA"/>
</dbReference>
<dbReference type="Pfam" id="PF01551">
    <property type="entry name" value="Peptidase_M23"/>
    <property type="match status" value="1"/>
</dbReference>
<evidence type="ECO:0000256" key="2">
    <source>
        <dbReference type="SAM" id="Coils"/>
    </source>
</evidence>
<keyword evidence="2" id="KW-0175">Coiled coil</keyword>
<feature type="coiled-coil region" evidence="2">
    <location>
        <begin position="156"/>
        <end position="243"/>
    </location>
</feature>
<reference evidence="5 6" key="1">
    <citation type="submission" date="2019-04" db="EMBL/GenBank/DDBJ databases">
        <title>Draft genome sequence of Robertkochia marina CC-AMO-30D.</title>
        <authorList>
            <person name="Hameed A."/>
            <person name="Lin S.-Y."/>
            <person name="Shahina M."/>
            <person name="Lai W.-A."/>
            <person name="Young C.-C."/>
        </authorList>
    </citation>
    <scope>NUCLEOTIDE SEQUENCE [LARGE SCALE GENOMIC DNA]</scope>
    <source>
        <strain evidence="5 6">CC-AMO-30D</strain>
    </source>
</reference>
<comment type="caution">
    <text evidence="5">The sequence shown here is derived from an EMBL/GenBank/DDBJ whole genome shotgun (WGS) entry which is preliminary data.</text>
</comment>
<protein>
    <submittedName>
        <fullName evidence="5">Peptidase M23</fullName>
    </submittedName>
</protein>
<dbReference type="InterPro" id="IPR016047">
    <property type="entry name" value="M23ase_b-sheet_dom"/>
</dbReference>
<evidence type="ECO:0000256" key="3">
    <source>
        <dbReference type="SAM" id="SignalP"/>
    </source>
</evidence>
<dbReference type="AlphaFoldDB" id="A0A4S3M575"/>
<feature type="signal peptide" evidence="3">
    <location>
        <begin position="1"/>
        <end position="24"/>
    </location>
</feature>
<dbReference type="PANTHER" id="PTHR21666">
    <property type="entry name" value="PEPTIDASE-RELATED"/>
    <property type="match status" value="1"/>
</dbReference>